<dbReference type="SMART" id="SM00033">
    <property type="entry name" value="CH"/>
    <property type="match status" value="1"/>
</dbReference>
<dbReference type="InterPro" id="IPR036872">
    <property type="entry name" value="CH_dom_sf"/>
</dbReference>
<evidence type="ECO:0000313" key="2">
    <source>
        <dbReference type="EMBL" id="RKP13853.1"/>
    </source>
</evidence>
<keyword evidence="3" id="KW-1185">Reference proteome</keyword>
<reference evidence="3" key="1">
    <citation type="journal article" date="2018" name="Nat. Microbiol.">
        <title>Leveraging single-cell genomics to expand the fungal tree of life.</title>
        <authorList>
            <person name="Ahrendt S.R."/>
            <person name="Quandt C.A."/>
            <person name="Ciobanu D."/>
            <person name="Clum A."/>
            <person name="Salamov A."/>
            <person name="Andreopoulos B."/>
            <person name="Cheng J.F."/>
            <person name="Woyke T."/>
            <person name="Pelin A."/>
            <person name="Henrissat B."/>
            <person name="Reynolds N.K."/>
            <person name="Benny G.L."/>
            <person name="Smith M.E."/>
            <person name="James T.Y."/>
            <person name="Grigoriev I.V."/>
        </authorList>
    </citation>
    <scope>NUCLEOTIDE SEQUENCE [LARGE SCALE GENOMIC DNA]</scope>
</reference>
<dbReference type="PRINTS" id="PR00888">
    <property type="entry name" value="SM22CALPONIN"/>
</dbReference>
<dbReference type="InterPro" id="IPR001715">
    <property type="entry name" value="CH_dom"/>
</dbReference>
<dbReference type="EMBL" id="KZ987932">
    <property type="protein sequence ID" value="RKP13853.1"/>
    <property type="molecule type" value="Genomic_DNA"/>
</dbReference>
<feature type="non-terminal residue" evidence="2">
    <location>
        <position position="100"/>
    </location>
</feature>
<dbReference type="InterPro" id="IPR050606">
    <property type="entry name" value="Calponin-like"/>
</dbReference>
<name>A0A4P9Y4N9_9FUNG</name>
<feature type="non-terminal residue" evidence="2">
    <location>
        <position position="1"/>
    </location>
</feature>
<sequence length="100" mass="11220">FLEDVLDEDLPHPSLYESLKDGVLLCHAANIMRPGLIQQISRRPVPFLQMENISNFLIAARTLGVPDAYLFSTVDLFEAKNLAQVATTLLALARSVYQYK</sequence>
<evidence type="ECO:0000313" key="3">
    <source>
        <dbReference type="Proteomes" id="UP000267251"/>
    </source>
</evidence>
<dbReference type="PROSITE" id="PS50021">
    <property type="entry name" value="CH"/>
    <property type="match status" value="1"/>
</dbReference>
<gene>
    <name evidence="2" type="ORF">BJ684DRAFT_1561</name>
</gene>
<dbReference type="Proteomes" id="UP000267251">
    <property type="component" value="Unassembled WGS sequence"/>
</dbReference>
<dbReference type="Gene3D" id="1.10.418.10">
    <property type="entry name" value="Calponin-like domain"/>
    <property type="match status" value="1"/>
</dbReference>
<dbReference type="SUPFAM" id="SSF47576">
    <property type="entry name" value="Calponin-homology domain, CH-domain"/>
    <property type="match status" value="1"/>
</dbReference>
<dbReference type="GO" id="GO:0015629">
    <property type="term" value="C:actin cytoskeleton"/>
    <property type="evidence" value="ECO:0007669"/>
    <property type="project" value="TreeGrafter"/>
</dbReference>
<evidence type="ECO:0000259" key="1">
    <source>
        <dbReference type="PROSITE" id="PS50021"/>
    </source>
</evidence>
<dbReference type="OrthoDB" id="21595at2759"/>
<dbReference type="Pfam" id="PF00307">
    <property type="entry name" value="CH"/>
    <property type="match status" value="1"/>
</dbReference>
<dbReference type="InterPro" id="IPR003096">
    <property type="entry name" value="SM22_calponin"/>
</dbReference>
<dbReference type="PANTHER" id="PTHR47385:SF14">
    <property type="entry name" value="TRANSGELIN"/>
    <property type="match status" value="1"/>
</dbReference>
<accession>A0A4P9Y4N9</accession>
<proteinExistence type="predicted"/>
<dbReference type="GO" id="GO:0007015">
    <property type="term" value="P:actin filament organization"/>
    <property type="evidence" value="ECO:0007669"/>
    <property type="project" value="TreeGrafter"/>
</dbReference>
<protein>
    <submittedName>
        <fullName evidence="2">Calponin homology domain-containing protein</fullName>
    </submittedName>
</protein>
<organism evidence="2 3">
    <name type="scientific">Piptocephalis cylindrospora</name>
    <dbReference type="NCBI Taxonomy" id="1907219"/>
    <lineage>
        <taxon>Eukaryota</taxon>
        <taxon>Fungi</taxon>
        <taxon>Fungi incertae sedis</taxon>
        <taxon>Zoopagomycota</taxon>
        <taxon>Zoopagomycotina</taxon>
        <taxon>Zoopagomycetes</taxon>
        <taxon>Zoopagales</taxon>
        <taxon>Piptocephalidaceae</taxon>
        <taxon>Piptocephalis</taxon>
    </lineage>
</organism>
<dbReference type="AlphaFoldDB" id="A0A4P9Y4N9"/>
<dbReference type="GO" id="GO:0051015">
    <property type="term" value="F:actin filament binding"/>
    <property type="evidence" value="ECO:0007669"/>
    <property type="project" value="TreeGrafter"/>
</dbReference>
<feature type="domain" description="Calponin-homology (CH)" evidence="1">
    <location>
        <begin position="1"/>
        <end position="98"/>
    </location>
</feature>
<dbReference type="PANTHER" id="PTHR47385">
    <property type="entry name" value="CALPONIN"/>
    <property type="match status" value="1"/>
</dbReference>